<evidence type="ECO:0000256" key="1">
    <source>
        <dbReference type="ARBA" id="ARBA00004370"/>
    </source>
</evidence>
<dbReference type="GO" id="GO:0001817">
    <property type="term" value="P:regulation of cytokine production"/>
    <property type="evidence" value="ECO:0007669"/>
    <property type="project" value="TreeGrafter"/>
</dbReference>
<feature type="domain" description="Ig-like" evidence="5">
    <location>
        <begin position="21"/>
        <end position="126"/>
    </location>
</feature>
<proteinExistence type="predicted"/>
<dbReference type="Pfam" id="PF07686">
    <property type="entry name" value="V-set"/>
    <property type="match status" value="1"/>
</dbReference>
<dbReference type="InterPro" id="IPR050504">
    <property type="entry name" value="IgSF_BTN/MOG"/>
</dbReference>
<feature type="signal peptide" evidence="4">
    <location>
        <begin position="1"/>
        <end position="19"/>
    </location>
</feature>
<evidence type="ECO:0000256" key="3">
    <source>
        <dbReference type="ARBA" id="ARBA00023319"/>
    </source>
</evidence>
<evidence type="ECO:0000313" key="6">
    <source>
        <dbReference type="EMBL" id="KAJ1125100.1"/>
    </source>
</evidence>
<feature type="chain" id="PRO_5043854707" description="Ig-like domain-containing protein" evidence="4">
    <location>
        <begin position="20"/>
        <end position="192"/>
    </location>
</feature>
<keyword evidence="7" id="KW-1185">Reference proteome</keyword>
<evidence type="ECO:0000313" key="7">
    <source>
        <dbReference type="Proteomes" id="UP001066276"/>
    </source>
</evidence>
<organism evidence="6 7">
    <name type="scientific">Pleurodeles waltl</name>
    <name type="common">Iberian ribbed newt</name>
    <dbReference type="NCBI Taxonomy" id="8319"/>
    <lineage>
        <taxon>Eukaryota</taxon>
        <taxon>Metazoa</taxon>
        <taxon>Chordata</taxon>
        <taxon>Craniata</taxon>
        <taxon>Vertebrata</taxon>
        <taxon>Euteleostomi</taxon>
        <taxon>Amphibia</taxon>
        <taxon>Batrachia</taxon>
        <taxon>Caudata</taxon>
        <taxon>Salamandroidea</taxon>
        <taxon>Salamandridae</taxon>
        <taxon>Pleurodelinae</taxon>
        <taxon>Pleurodeles</taxon>
    </lineage>
</organism>
<dbReference type="GO" id="GO:0009897">
    <property type="term" value="C:external side of plasma membrane"/>
    <property type="evidence" value="ECO:0007669"/>
    <property type="project" value="TreeGrafter"/>
</dbReference>
<evidence type="ECO:0000256" key="4">
    <source>
        <dbReference type="SAM" id="SignalP"/>
    </source>
</evidence>
<keyword evidence="2" id="KW-0472">Membrane</keyword>
<dbReference type="InterPro" id="IPR013106">
    <property type="entry name" value="Ig_V-set"/>
</dbReference>
<protein>
    <recommendedName>
        <fullName evidence="5">Ig-like domain-containing protein</fullName>
    </recommendedName>
</protein>
<keyword evidence="4" id="KW-0732">Signal</keyword>
<comment type="caution">
    <text evidence="6">The sequence shown here is derived from an EMBL/GenBank/DDBJ whole genome shotgun (WGS) entry which is preliminary data.</text>
</comment>
<dbReference type="GO" id="GO:0005102">
    <property type="term" value="F:signaling receptor binding"/>
    <property type="evidence" value="ECO:0007669"/>
    <property type="project" value="TreeGrafter"/>
</dbReference>
<gene>
    <name evidence="6" type="ORF">NDU88_003538</name>
</gene>
<dbReference type="Gene3D" id="2.60.40.10">
    <property type="entry name" value="Immunoglobulins"/>
    <property type="match status" value="1"/>
</dbReference>
<sequence length="192" mass="21662">MPFTEHTVLLLLTIGTAYAKIEVTTVPSSVTVKPGEDVLLNCFLKVDTDYIDLKQLMVQWFHRGKQIAEFDNTITIDKPGVSLSVDELMKGNVSLLISSTKVEDSGNYRCYVYYQSAFRMKQIVLAVQESGQGKEEEEIQAPVEPVPKNDPETLQWVIQVKKAVDHLQETINLMKTDVEKCAAGREYKTLHP</sequence>
<evidence type="ECO:0000256" key="2">
    <source>
        <dbReference type="ARBA" id="ARBA00023136"/>
    </source>
</evidence>
<name>A0AAV7PAB3_PLEWA</name>
<dbReference type="SUPFAM" id="SSF48726">
    <property type="entry name" value="Immunoglobulin"/>
    <property type="match status" value="1"/>
</dbReference>
<dbReference type="EMBL" id="JANPWB010000011">
    <property type="protein sequence ID" value="KAJ1125100.1"/>
    <property type="molecule type" value="Genomic_DNA"/>
</dbReference>
<dbReference type="PANTHER" id="PTHR24100">
    <property type="entry name" value="BUTYROPHILIN"/>
    <property type="match status" value="1"/>
</dbReference>
<dbReference type="SMART" id="SM00409">
    <property type="entry name" value="IG"/>
    <property type="match status" value="1"/>
</dbReference>
<dbReference type="InterPro" id="IPR036179">
    <property type="entry name" value="Ig-like_dom_sf"/>
</dbReference>
<keyword evidence="3" id="KW-0393">Immunoglobulin domain</keyword>
<dbReference type="PROSITE" id="PS50835">
    <property type="entry name" value="IG_LIKE"/>
    <property type="match status" value="1"/>
</dbReference>
<comment type="subcellular location">
    <subcellularLocation>
        <location evidence="1">Membrane</location>
    </subcellularLocation>
</comment>
<dbReference type="AlphaFoldDB" id="A0AAV7PAB3"/>
<accession>A0AAV7PAB3</accession>
<dbReference type="GO" id="GO:0050852">
    <property type="term" value="P:T cell receptor signaling pathway"/>
    <property type="evidence" value="ECO:0007669"/>
    <property type="project" value="TreeGrafter"/>
</dbReference>
<dbReference type="InterPro" id="IPR003599">
    <property type="entry name" value="Ig_sub"/>
</dbReference>
<dbReference type="Proteomes" id="UP001066276">
    <property type="component" value="Chromosome 7"/>
</dbReference>
<dbReference type="InterPro" id="IPR013783">
    <property type="entry name" value="Ig-like_fold"/>
</dbReference>
<evidence type="ECO:0000259" key="5">
    <source>
        <dbReference type="PROSITE" id="PS50835"/>
    </source>
</evidence>
<reference evidence="6" key="1">
    <citation type="journal article" date="2022" name="bioRxiv">
        <title>Sequencing and chromosome-scale assembly of the giantPleurodeles waltlgenome.</title>
        <authorList>
            <person name="Brown T."/>
            <person name="Elewa A."/>
            <person name="Iarovenko S."/>
            <person name="Subramanian E."/>
            <person name="Araus A.J."/>
            <person name="Petzold A."/>
            <person name="Susuki M."/>
            <person name="Suzuki K.-i.T."/>
            <person name="Hayashi T."/>
            <person name="Toyoda A."/>
            <person name="Oliveira C."/>
            <person name="Osipova E."/>
            <person name="Leigh N.D."/>
            <person name="Simon A."/>
            <person name="Yun M.H."/>
        </authorList>
    </citation>
    <scope>NUCLEOTIDE SEQUENCE</scope>
    <source>
        <strain evidence="6">20211129_DDA</strain>
        <tissue evidence="6">Liver</tissue>
    </source>
</reference>
<dbReference type="InterPro" id="IPR007110">
    <property type="entry name" value="Ig-like_dom"/>
</dbReference>